<organism evidence="19 20">
    <name type="scientific">Neovison vison</name>
    <name type="common">American mink</name>
    <name type="synonym">Mustela vison</name>
    <dbReference type="NCBI Taxonomy" id="452646"/>
    <lineage>
        <taxon>Eukaryota</taxon>
        <taxon>Metazoa</taxon>
        <taxon>Chordata</taxon>
        <taxon>Craniata</taxon>
        <taxon>Vertebrata</taxon>
        <taxon>Euteleostomi</taxon>
        <taxon>Mammalia</taxon>
        <taxon>Eutheria</taxon>
        <taxon>Laurasiatheria</taxon>
        <taxon>Carnivora</taxon>
        <taxon>Caniformia</taxon>
        <taxon>Musteloidea</taxon>
        <taxon>Mustelidae</taxon>
        <taxon>Mustelinae</taxon>
        <taxon>Neogale</taxon>
    </lineage>
</organism>
<feature type="domain" description="Laminin G" evidence="16">
    <location>
        <begin position="1013"/>
        <end position="1207"/>
    </location>
</feature>
<dbReference type="CDD" id="cd00057">
    <property type="entry name" value="FA58C"/>
    <property type="match status" value="1"/>
</dbReference>
<dbReference type="SUPFAM" id="SSF49899">
    <property type="entry name" value="Concanavalin A-like lectins/glucanases"/>
    <property type="match status" value="4"/>
</dbReference>
<dbReference type="CDD" id="cd00110">
    <property type="entry name" value="LamG"/>
    <property type="match status" value="4"/>
</dbReference>
<evidence type="ECO:0008006" key="21">
    <source>
        <dbReference type="Google" id="ProtNLM"/>
    </source>
</evidence>
<dbReference type="InterPro" id="IPR013320">
    <property type="entry name" value="ConA-like_dom_sf"/>
</dbReference>
<evidence type="ECO:0000256" key="14">
    <source>
        <dbReference type="SAM" id="Phobius"/>
    </source>
</evidence>
<evidence type="ECO:0000256" key="1">
    <source>
        <dbReference type="ARBA" id="ARBA00004479"/>
    </source>
</evidence>
<dbReference type="PROSITE" id="PS01286">
    <property type="entry name" value="FA58C_2"/>
    <property type="match status" value="1"/>
</dbReference>
<dbReference type="PROSITE" id="PS50025">
    <property type="entry name" value="LAM_G_DOMAIN"/>
    <property type="match status" value="4"/>
</dbReference>
<dbReference type="Proteomes" id="UP000694425">
    <property type="component" value="Unplaced"/>
</dbReference>
<evidence type="ECO:0000259" key="16">
    <source>
        <dbReference type="PROSITE" id="PS50025"/>
    </source>
</evidence>
<reference evidence="19" key="2">
    <citation type="submission" date="2025-09" db="UniProtKB">
        <authorList>
            <consortium name="Ensembl"/>
        </authorList>
    </citation>
    <scope>IDENTIFICATION</scope>
</reference>
<name>A0A8C7BL14_NEOVI</name>
<evidence type="ECO:0000256" key="4">
    <source>
        <dbReference type="ARBA" id="ARBA00022692"/>
    </source>
</evidence>
<dbReference type="Gene3D" id="2.10.25.10">
    <property type="entry name" value="Laminin"/>
    <property type="match status" value="2"/>
</dbReference>
<dbReference type="PROSITE" id="PS50026">
    <property type="entry name" value="EGF_3"/>
    <property type="match status" value="2"/>
</dbReference>
<dbReference type="PROSITE" id="PS01285">
    <property type="entry name" value="FA58C_1"/>
    <property type="match status" value="1"/>
</dbReference>
<evidence type="ECO:0000256" key="2">
    <source>
        <dbReference type="ARBA" id="ARBA00010241"/>
    </source>
</evidence>
<dbReference type="Gene3D" id="2.60.120.1000">
    <property type="match status" value="1"/>
</dbReference>
<dbReference type="InterPro" id="IPR050372">
    <property type="entry name" value="Neurexin-related_CASP"/>
</dbReference>
<dbReference type="SUPFAM" id="SSF49785">
    <property type="entry name" value="Galactose-binding domain-like"/>
    <property type="match status" value="1"/>
</dbReference>
<evidence type="ECO:0000256" key="9">
    <source>
        <dbReference type="ARBA" id="ARBA00023157"/>
    </source>
</evidence>
<dbReference type="SMART" id="SM00231">
    <property type="entry name" value="FA58C"/>
    <property type="match status" value="1"/>
</dbReference>
<dbReference type="Pfam" id="PF00008">
    <property type="entry name" value="EGF"/>
    <property type="match status" value="1"/>
</dbReference>
<feature type="transmembrane region" description="Helical" evidence="14">
    <location>
        <begin position="1246"/>
        <end position="1270"/>
    </location>
</feature>
<keyword evidence="6" id="KW-0677">Repeat</keyword>
<dbReference type="PROSITE" id="PS50022">
    <property type="entry name" value="FA58C_3"/>
    <property type="match status" value="1"/>
</dbReference>
<protein>
    <recommendedName>
        <fullName evidence="21">Contactin-associated protein-like 4</fullName>
    </recommendedName>
</protein>
<dbReference type="Gene3D" id="2.60.120.260">
    <property type="entry name" value="Galactose-binding domain-like"/>
    <property type="match status" value="1"/>
</dbReference>
<dbReference type="GeneTree" id="ENSGT00940000157674"/>
<keyword evidence="10" id="KW-0325">Glycoprotein</keyword>
<feature type="region of interest" description="Disordered" evidence="13">
    <location>
        <begin position="1280"/>
        <end position="1312"/>
    </location>
</feature>
<dbReference type="SMART" id="SM00179">
    <property type="entry name" value="EGF_CA"/>
    <property type="match status" value="1"/>
</dbReference>
<dbReference type="GO" id="GO:0005604">
    <property type="term" value="C:basement membrane"/>
    <property type="evidence" value="ECO:0007669"/>
    <property type="project" value="UniProtKB-ARBA"/>
</dbReference>
<evidence type="ECO:0000256" key="6">
    <source>
        <dbReference type="ARBA" id="ARBA00022737"/>
    </source>
</evidence>
<evidence type="ECO:0000313" key="20">
    <source>
        <dbReference type="Proteomes" id="UP000694425"/>
    </source>
</evidence>
<dbReference type="GO" id="GO:0016020">
    <property type="term" value="C:membrane"/>
    <property type="evidence" value="ECO:0007669"/>
    <property type="project" value="UniProtKB-SubCell"/>
</dbReference>
<feature type="domain" description="Laminin G" evidence="16">
    <location>
        <begin position="187"/>
        <end position="367"/>
    </location>
</feature>
<dbReference type="InterPro" id="IPR036056">
    <property type="entry name" value="Fibrinogen-like_C"/>
</dbReference>
<dbReference type="InterPro" id="IPR000742">
    <property type="entry name" value="EGF"/>
</dbReference>
<dbReference type="InterPro" id="IPR001881">
    <property type="entry name" value="EGF-like_Ca-bd_dom"/>
</dbReference>
<reference evidence="19" key="1">
    <citation type="submission" date="2025-08" db="UniProtKB">
        <authorList>
            <consortium name="Ensembl"/>
        </authorList>
    </citation>
    <scope>IDENTIFICATION</scope>
</reference>
<evidence type="ECO:0000256" key="11">
    <source>
        <dbReference type="PROSITE-ProRule" id="PRU00076"/>
    </source>
</evidence>
<evidence type="ECO:0000259" key="18">
    <source>
        <dbReference type="PROSITE" id="PS51406"/>
    </source>
</evidence>
<dbReference type="SUPFAM" id="SSF57196">
    <property type="entry name" value="EGF/Laminin"/>
    <property type="match status" value="1"/>
</dbReference>
<evidence type="ECO:0000256" key="8">
    <source>
        <dbReference type="ARBA" id="ARBA00023136"/>
    </source>
</evidence>
<evidence type="ECO:0000313" key="19">
    <source>
        <dbReference type="Ensembl" id="ENSNVIP00000025683.1"/>
    </source>
</evidence>
<feature type="domain" description="Laminin G" evidence="16">
    <location>
        <begin position="364"/>
        <end position="551"/>
    </location>
</feature>
<keyword evidence="8 14" id="KW-0472">Membrane</keyword>
<comment type="caution">
    <text evidence="11">Lacks conserved residue(s) required for the propagation of feature annotation.</text>
</comment>
<dbReference type="InterPro" id="IPR008979">
    <property type="entry name" value="Galactose-bd-like_sf"/>
</dbReference>
<feature type="domain" description="Fibrinogen C-terminal" evidence="18">
    <location>
        <begin position="589"/>
        <end position="640"/>
    </location>
</feature>
<dbReference type="SMART" id="SM00181">
    <property type="entry name" value="EGF"/>
    <property type="match status" value="2"/>
</dbReference>
<dbReference type="FunFam" id="2.60.120.200:FF:000026">
    <property type="entry name" value="contactin-associated protein-like 4 isoform X1"/>
    <property type="match status" value="1"/>
</dbReference>
<keyword evidence="7 14" id="KW-1133">Transmembrane helix</keyword>
<dbReference type="PROSITE" id="PS51406">
    <property type="entry name" value="FIBRINOGEN_C_2"/>
    <property type="match status" value="1"/>
</dbReference>
<keyword evidence="9 12" id="KW-1015">Disulfide bond</keyword>
<comment type="subcellular location">
    <subcellularLocation>
        <location evidence="1">Membrane</location>
        <topology evidence="1">Single-pass type I membrane protein</topology>
    </subcellularLocation>
</comment>
<dbReference type="PANTHER" id="PTHR15036:SF76">
    <property type="entry name" value="CONTACTIN-ASSOCIATED PROTEIN-LIKE 4"/>
    <property type="match status" value="1"/>
</dbReference>
<feature type="domain" description="EGF-like" evidence="17">
    <location>
        <begin position="963"/>
        <end position="1001"/>
    </location>
</feature>
<evidence type="ECO:0000256" key="13">
    <source>
        <dbReference type="SAM" id="MobiDB-lite"/>
    </source>
</evidence>
<keyword evidence="20" id="KW-1185">Reference proteome</keyword>
<dbReference type="CDD" id="cd00054">
    <property type="entry name" value="EGF_CA"/>
    <property type="match status" value="2"/>
</dbReference>
<feature type="domain" description="F5/8 type C" evidence="15">
    <location>
        <begin position="35"/>
        <end position="181"/>
    </location>
</feature>
<dbReference type="InterPro" id="IPR001791">
    <property type="entry name" value="Laminin_G"/>
</dbReference>
<evidence type="ECO:0000256" key="5">
    <source>
        <dbReference type="ARBA" id="ARBA00022729"/>
    </source>
</evidence>
<dbReference type="GO" id="GO:0005509">
    <property type="term" value="F:calcium ion binding"/>
    <property type="evidence" value="ECO:0007669"/>
    <property type="project" value="InterPro"/>
</dbReference>
<dbReference type="Pfam" id="PF00754">
    <property type="entry name" value="F5_F8_type_C"/>
    <property type="match status" value="1"/>
</dbReference>
<proteinExistence type="inferred from homology"/>
<dbReference type="Ensembl" id="ENSNVIT00000029781.1">
    <property type="protein sequence ID" value="ENSNVIP00000025683.1"/>
    <property type="gene ID" value="ENSNVIG00000018582.1"/>
</dbReference>
<evidence type="ECO:0000256" key="12">
    <source>
        <dbReference type="PROSITE-ProRule" id="PRU00122"/>
    </source>
</evidence>
<dbReference type="InterPro" id="IPR002181">
    <property type="entry name" value="Fibrinogen_a/b/g_C_dom"/>
</dbReference>
<evidence type="ECO:0000256" key="7">
    <source>
        <dbReference type="ARBA" id="ARBA00022989"/>
    </source>
</evidence>
<feature type="disulfide bond" evidence="12">
    <location>
        <begin position="935"/>
        <end position="962"/>
    </location>
</feature>
<dbReference type="FunFam" id="2.60.120.260:FF:000016">
    <property type="entry name" value="Contactin-associated protein-like 4 isoform 1"/>
    <property type="match status" value="1"/>
</dbReference>
<accession>A0A8C7BL14</accession>
<evidence type="ECO:0000256" key="3">
    <source>
        <dbReference type="ARBA" id="ARBA00022536"/>
    </source>
</evidence>
<dbReference type="InterPro" id="IPR000421">
    <property type="entry name" value="FA58C"/>
</dbReference>
<feature type="domain" description="EGF-like" evidence="17">
    <location>
        <begin position="553"/>
        <end position="590"/>
    </location>
</feature>
<evidence type="ECO:0000259" key="17">
    <source>
        <dbReference type="PROSITE" id="PS50026"/>
    </source>
</evidence>
<feature type="domain" description="Laminin G" evidence="16">
    <location>
        <begin position="797"/>
        <end position="962"/>
    </location>
</feature>
<sequence length="1312" mass="142877">MECAPWEPLTLRLDSRLLSSLQSVLTCVFSPTDSCDQPLASALPASAFSGSSELSSSHGPGFARLNRRDGAGGWTPRVSNRSQWLQIDLGDRVVVTAVATQGGYGSSSWVTSYLLMFSDSGRNWKLYRREESIAGFPGNTNADSVVRHRLRPPMEARHLRFLPSAWNPDGRIGMRVEVYGCRFRSDVMDFDGKSSLLYRFVQSTRNPMKDIISLKFKTRQSDGLLLHRRGRNGDFFTLELVKGRLLLITNSGTASPSPSGPGSVALGSLLDDQHWHSVLLEHARQHMTLSVDRHSRQFQARGQLSHADLDPEISFGGILAPGKSVTFQRKHFDGCLENINFNGEDIIDLAKKHRPQILIRGNASFSCSQPQSVLVTFPSAGSRLVLPGTPAQDGVSISFQFRTWNQAGLLLSCRHPRGSTGFVLRLRDGALRLGLSPSPGHVRSDIMAGAGLNDGQWHSVSLTARRNQLSVVVDQVGVSAVHTALPLETHADGSYHFGGCLSSGSGSECEASLAGFQGCLRLISINAQEVDLISVQRGVLGNFSSLDIDSCGIRDRCLPNRCEHGGRCSQTWTAFHCNCSGTGYTGATCRQPLYEQSCEAYKHRGESLGRYYVDPDGSGPLQPFPVFCNMTDVPWTVMQHNSSALTRVKGADQNNPHWAVFQYEASLEQLRAIIAGARHCQQMLEFYCRRSRLRDPQDGTPLSWWVGSTHGTRTYWAGSMPEAQTCACGLAGNCVDSQHLCNCDADQDEWTNDTGVLSYKEHLPVTRIVVADAARPSSAAAYRLGPLLCQGDRSFWNSASFHTETSYLHFPTLHAELSADVSFFFKTRASSGVFLENLGITDFISLELRSPREVAFSFDVGNGPCEVTVRAPGPLNDDRWHLVRAERNIKEAWLQVDLLPPGTHTAPEDGHMRLQLNSQLFVGGTATRQRGFLGCIRSLQLNGKALDLEERAEVTPGVQPGCPGHCSTYGHLCHNGGRCQERPRGFSCDCELSAFSGPFCTQEVSAHFGAGSSVTYNFHEFYPLSTNSSPHAASFHGDMTLARERITFSFQTLQTPSLLLYVDSFYNKYLSVILAKNGSLQIRYKLGLHEDPDVFNFNFKNMADGHLHHVKINREEGVVFVEVDQKALSQVSLSSGMEFSAVKSLVLGKILEPGDHVDEDTARAGARGFSGCLSALQFERTAPLKAALHPGRSGRASVLGPVASSECGARPGIGRVREHKHARAGAHLVGGGPQPLPAEAARGGSALIGGVVAVAIFILLCMAAVAVHLYQQRSLCATTEVEGPRKQGSNAAAPRCELGRPDTVGGEQQAGL</sequence>
<keyword evidence="3 11" id="KW-0245">EGF-like domain</keyword>
<evidence type="ECO:0000259" key="15">
    <source>
        <dbReference type="PROSITE" id="PS50022"/>
    </source>
</evidence>
<dbReference type="Gene3D" id="2.60.120.200">
    <property type="match status" value="4"/>
</dbReference>
<dbReference type="PANTHER" id="PTHR15036">
    <property type="entry name" value="PIKACHURIN-LIKE PROTEIN"/>
    <property type="match status" value="1"/>
</dbReference>
<keyword evidence="4 14" id="KW-0812">Transmembrane</keyword>
<dbReference type="SUPFAM" id="SSF56496">
    <property type="entry name" value="Fibrinogen C-terminal domain-like"/>
    <property type="match status" value="1"/>
</dbReference>
<dbReference type="SMART" id="SM00282">
    <property type="entry name" value="LamG"/>
    <property type="match status" value="4"/>
</dbReference>
<keyword evidence="5" id="KW-0732">Signal</keyword>
<comment type="similarity">
    <text evidence="2">Belongs to the neurexin family.</text>
</comment>
<dbReference type="Pfam" id="PF02210">
    <property type="entry name" value="Laminin_G_2"/>
    <property type="match status" value="4"/>
</dbReference>
<evidence type="ECO:0000256" key="10">
    <source>
        <dbReference type="ARBA" id="ARBA00023180"/>
    </source>
</evidence>